<dbReference type="RefSeq" id="WP_219850788.1">
    <property type="nucleotide sequence ID" value="NZ_CP059491.1"/>
</dbReference>
<proteinExistence type="predicted"/>
<protein>
    <submittedName>
        <fullName evidence="1">Uncharacterized protein</fullName>
    </submittedName>
</protein>
<name>A0A7D7R3Z2_9ACTN</name>
<dbReference type="EMBL" id="CP059491">
    <property type="protein sequence ID" value="QMT02607.1"/>
    <property type="molecule type" value="Genomic_DNA"/>
</dbReference>
<evidence type="ECO:0000313" key="1">
    <source>
        <dbReference type="EMBL" id="QMT02607.1"/>
    </source>
</evidence>
<keyword evidence="2" id="KW-1185">Reference proteome</keyword>
<dbReference type="AlphaFoldDB" id="A0A7D7R3Z2"/>
<dbReference type="Proteomes" id="UP000515663">
    <property type="component" value="Chromosome"/>
</dbReference>
<dbReference type="KEGG" id="gji:H1R19_05505"/>
<evidence type="ECO:0000313" key="2">
    <source>
        <dbReference type="Proteomes" id="UP000515663"/>
    </source>
</evidence>
<accession>A0A7D7R3Z2</accession>
<sequence>MSTFGPKAGTPQHLTWTDAAYASYVAEICAIGLHLRKHLFDLNLAYPTDPNLKGRRLAQAVLPLNRNSTAWKWGEMTDNPRLGPLEHTSSEMLVHPNGFICAHRKVIVEVASLDRNRRWDRNPRLVVPKKAITSNYRASWYDPDAIIEFARPSIPPLNIGLPDLVARHTAGDGEVSRFVNLANVVVATDIGRTGYVWNFRRSDEFRVGRQIGSSDYHFESLPSYYGRILAREVIAAERAKR</sequence>
<gene>
    <name evidence="1" type="ORF">H1R19_05505</name>
</gene>
<organism evidence="1 2">
    <name type="scientific">Gordonia jinghuaiqii</name>
    <dbReference type="NCBI Taxonomy" id="2758710"/>
    <lineage>
        <taxon>Bacteria</taxon>
        <taxon>Bacillati</taxon>
        <taxon>Actinomycetota</taxon>
        <taxon>Actinomycetes</taxon>
        <taxon>Mycobacteriales</taxon>
        <taxon>Gordoniaceae</taxon>
        <taxon>Gordonia</taxon>
    </lineage>
</organism>
<reference evidence="2" key="1">
    <citation type="submission" date="2020-07" db="EMBL/GenBank/DDBJ databases">
        <title>novel species isolated from the respiratory tract of Marmot.</title>
        <authorList>
            <person name="Zhang G."/>
        </authorList>
    </citation>
    <scope>NUCLEOTIDE SEQUENCE [LARGE SCALE GENOMIC DNA]</scope>
    <source>
        <strain evidence="2">686</strain>
    </source>
</reference>